<evidence type="ECO:0000256" key="1">
    <source>
        <dbReference type="SAM" id="MobiDB-lite"/>
    </source>
</evidence>
<feature type="region of interest" description="Disordered" evidence="1">
    <location>
        <begin position="433"/>
        <end position="508"/>
    </location>
</feature>
<evidence type="ECO:0000313" key="2">
    <source>
        <dbReference type="EMBL" id="ORY03914.1"/>
    </source>
</evidence>
<dbReference type="AlphaFoldDB" id="A0A1Y1Z1B9"/>
<evidence type="ECO:0000313" key="3">
    <source>
        <dbReference type="Proteomes" id="UP000193920"/>
    </source>
</evidence>
<protein>
    <submittedName>
        <fullName evidence="2">Uncharacterized protein</fullName>
    </submittedName>
</protein>
<reference evidence="2 3" key="1">
    <citation type="submission" date="2016-08" db="EMBL/GenBank/DDBJ databases">
        <title>A Parts List for Fungal Cellulosomes Revealed by Comparative Genomics.</title>
        <authorList>
            <consortium name="DOE Joint Genome Institute"/>
            <person name="Haitjema C.H."/>
            <person name="Gilmore S.P."/>
            <person name="Henske J.K."/>
            <person name="Solomon K.V."/>
            <person name="De Groot R."/>
            <person name="Kuo A."/>
            <person name="Mondo S.J."/>
            <person name="Salamov A.A."/>
            <person name="Labutti K."/>
            <person name="Zhao Z."/>
            <person name="Chiniquy J."/>
            <person name="Barry K."/>
            <person name="Brewer H.M."/>
            <person name="Purvine S.O."/>
            <person name="Wright A.T."/>
            <person name="Boxma B."/>
            <person name="Van Alen T."/>
            <person name="Hackstein J.H."/>
            <person name="Baker S.E."/>
            <person name="Grigoriev I.V."/>
            <person name="O'Malley M.A."/>
        </authorList>
    </citation>
    <scope>NUCLEOTIDE SEQUENCE [LARGE SCALE GENOMIC DNA]</scope>
    <source>
        <strain evidence="2 3">G1</strain>
    </source>
</reference>
<dbReference type="Proteomes" id="UP000193920">
    <property type="component" value="Unassembled WGS sequence"/>
</dbReference>
<dbReference type="OrthoDB" id="2173730at2759"/>
<name>A0A1Y1Z1B9_9FUNG</name>
<proteinExistence type="predicted"/>
<organism evidence="2 3">
    <name type="scientific">Neocallimastix californiae</name>
    <dbReference type="NCBI Taxonomy" id="1754190"/>
    <lineage>
        <taxon>Eukaryota</taxon>
        <taxon>Fungi</taxon>
        <taxon>Fungi incertae sedis</taxon>
        <taxon>Chytridiomycota</taxon>
        <taxon>Chytridiomycota incertae sedis</taxon>
        <taxon>Neocallimastigomycetes</taxon>
        <taxon>Neocallimastigales</taxon>
        <taxon>Neocallimastigaceae</taxon>
        <taxon>Neocallimastix</taxon>
    </lineage>
</organism>
<keyword evidence="3" id="KW-1185">Reference proteome</keyword>
<feature type="compositionally biased region" description="Low complexity" evidence="1">
    <location>
        <begin position="483"/>
        <end position="495"/>
    </location>
</feature>
<feature type="compositionally biased region" description="Polar residues" evidence="1">
    <location>
        <begin position="449"/>
        <end position="475"/>
    </location>
</feature>
<sequence length="508" mass="57121">MIFDPDPKTTYALNRYYSQVYGKLVAKFPEYKTSLEPPLNRNKWSYVPEVNINYNQKLELENNINMEYSNINNVFNGGNGQYYHVNLQHMINAYKSKLIKAMINKDQNTKNAIMSKLHELSKVIKKYSNELENTSNGNLTKFEPKLLLMADMIHAYNEILSVAFINNDNKVGNVTLMPIEPSSKMIACLNVYKYKQMIKFMKYMKQFNPDILPYDGKKDKSQEPSYSNLSKAGNKLSAIEAFKNFNFDEYPTPVSQVIFLFKAFEAVDEALYIADIRLTNTIKKGLIKLNNSLIRGLLAANKVLSPMDRDPDDMYSAKFLSSITDSSGQGDHSIADDTTDDIIEDTYSSALSELKSFTNDKKLLPYSEVKTDESSGEIIGSSLVEGETTTAGAMNYVKNKVKELNESGDPEKQEQAKKISGRLKKGFRKLKKQVTSSIGRSSKSDISKVNNNMKSMGNVVSTVESNSNEFSSSTMDKMEKKNQSSSPSGSNSNSNSKKKNGLLSTMID</sequence>
<dbReference type="EMBL" id="MCOG01000471">
    <property type="protein sequence ID" value="ORY03914.1"/>
    <property type="molecule type" value="Genomic_DNA"/>
</dbReference>
<comment type="caution">
    <text evidence="2">The sequence shown here is derived from an EMBL/GenBank/DDBJ whole genome shotgun (WGS) entry which is preliminary data.</text>
</comment>
<accession>A0A1Y1Z1B9</accession>
<gene>
    <name evidence="2" type="ORF">LY90DRAFT_519500</name>
</gene>